<proteinExistence type="predicted"/>
<evidence type="ECO:0000313" key="4">
    <source>
        <dbReference type="Proteomes" id="UP000594262"/>
    </source>
</evidence>
<feature type="compositionally biased region" description="Low complexity" evidence="1">
    <location>
        <begin position="305"/>
        <end position="317"/>
    </location>
</feature>
<dbReference type="OrthoDB" id="10533427at2759"/>
<evidence type="ECO:0008006" key="5">
    <source>
        <dbReference type="Google" id="ProtNLM"/>
    </source>
</evidence>
<keyword evidence="2" id="KW-0812">Transmembrane</keyword>
<dbReference type="Proteomes" id="UP000594262">
    <property type="component" value="Unplaced"/>
</dbReference>
<feature type="compositionally biased region" description="Polar residues" evidence="1">
    <location>
        <begin position="289"/>
        <end position="304"/>
    </location>
</feature>
<accession>A0A7M5UVU5</accession>
<feature type="transmembrane region" description="Helical" evidence="2">
    <location>
        <begin position="156"/>
        <end position="173"/>
    </location>
</feature>
<evidence type="ECO:0000313" key="3">
    <source>
        <dbReference type="EnsemblMetazoa" id="CLYHEMP003432.1"/>
    </source>
</evidence>
<feature type="region of interest" description="Disordered" evidence="1">
    <location>
        <begin position="289"/>
        <end position="317"/>
    </location>
</feature>
<dbReference type="GeneID" id="136807839"/>
<feature type="transmembrane region" description="Helical" evidence="2">
    <location>
        <begin position="29"/>
        <end position="47"/>
    </location>
</feature>
<reference evidence="3" key="1">
    <citation type="submission" date="2021-01" db="UniProtKB">
        <authorList>
            <consortium name="EnsemblMetazoa"/>
        </authorList>
    </citation>
    <scope>IDENTIFICATION</scope>
</reference>
<dbReference type="AlphaFoldDB" id="A0A7M5UVU5"/>
<dbReference type="EnsemblMetazoa" id="CLYHEMT003432.1">
    <property type="protein sequence ID" value="CLYHEMP003432.1"/>
    <property type="gene ID" value="CLYHEMG003432"/>
</dbReference>
<dbReference type="RefSeq" id="XP_066920562.1">
    <property type="nucleotide sequence ID" value="XM_067064461.1"/>
</dbReference>
<feature type="transmembrane region" description="Helical" evidence="2">
    <location>
        <begin position="59"/>
        <end position="84"/>
    </location>
</feature>
<feature type="transmembrane region" description="Helical" evidence="2">
    <location>
        <begin position="213"/>
        <end position="234"/>
    </location>
</feature>
<feature type="transmembrane region" description="Helical" evidence="2">
    <location>
        <begin position="96"/>
        <end position="114"/>
    </location>
</feature>
<evidence type="ECO:0000256" key="1">
    <source>
        <dbReference type="SAM" id="MobiDB-lite"/>
    </source>
</evidence>
<name>A0A7M5UVU5_9CNID</name>
<protein>
    <recommendedName>
        <fullName evidence="5">Transmembrane protein</fullName>
    </recommendedName>
</protein>
<sequence length="415" mass="47389">MQNNSNEHSTVTSRNAPDRGKGILFKLRVTSVHVLYAVYATLLWLKLIDWGVETGHKKLTLQICMIVWMVVFVLCHCITALVGLQQNPHQILQQTWLNFPLLLFVVFTLPPYGFTLQYMYEVMDTNAIQNVASYNNITNCKTTDQDIATHEPMYDFILLQLVMLVMLLTFVIYPLPQRAYTYSEYIAVGMEFINAFDTMDMIGDLVFVRNYGYGWMTVYYLSLGVTAVLIAFPVKIEEEDIFWSSRQPLVVTSESGILGQSMISILDAPVTFETPFAVQTVHKRSSVTSMDVTNSKQSNQQKMNTITPSSTSSPIMDSPTDDTFVTTRIKRTTLDRYAMQFSMTRKKIIKASLTMIFTDAFFAMLRFKIMVAEQSAVHGFNMFVKNVILFCLDFSYLLYHAHSMIVAKLSLLLNN</sequence>
<keyword evidence="2" id="KW-0472">Membrane</keyword>
<keyword evidence="4" id="KW-1185">Reference proteome</keyword>
<organism evidence="3 4">
    <name type="scientific">Clytia hemisphaerica</name>
    <dbReference type="NCBI Taxonomy" id="252671"/>
    <lineage>
        <taxon>Eukaryota</taxon>
        <taxon>Metazoa</taxon>
        <taxon>Cnidaria</taxon>
        <taxon>Hydrozoa</taxon>
        <taxon>Hydroidolina</taxon>
        <taxon>Leptothecata</taxon>
        <taxon>Obeliida</taxon>
        <taxon>Clytiidae</taxon>
        <taxon>Clytia</taxon>
    </lineage>
</organism>
<keyword evidence="2" id="KW-1133">Transmembrane helix</keyword>
<evidence type="ECO:0000256" key="2">
    <source>
        <dbReference type="SAM" id="Phobius"/>
    </source>
</evidence>